<keyword evidence="8" id="KW-1185">Reference proteome</keyword>
<dbReference type="Pfam" id="PF00109">
    <property type="entry name" value="ketoacyl-synt"/>
    <property type="match status" value="1"/>
</dbReference>
<dbReference type="GO" id="GO:0031177">
    <property type="term" value="F:phosphopantetheine binding"/>
    <property type="evidence" value="ECO:0007669"/>
    <property type="project" value="InterPro"/>
</dbReference>
<dbReference type="OrthoDB" id="329835at2759"/>
<accession>A0A812RI72</accession>
<organism evidence="7 8">
    <name type="scientific">Symbiodinium pilosum</name>
    <name type="common">Dinoflagellate</name>
    <dbReference type="NCBI Taxonomy" id="2952"/>
    <lineage>
        <taxon>Eukaryota</taxon>
        <taxon>Sar</taxon>
        <taxon>Alveolata</taxon>
        <taxon>Dinophyceae</taxon>
        <taxon>Suessiales</taxon>
        <taxon>Symbiodiniaceae</taxon>
        <taxon>Symbiodinium</taxon>
    </lineage>
</organism>
<dbReference type="SMART" id="SM01294">
    <property type="entry name" value="PKS_PP_betabranch"/>
    <property type="match status" value="1"/>
</dbReference>
<dbReference type="SMART" id="SM00823">
    <property type="entry name" value="PKS_PP"/>
    <property type="match status" value="1"/>
</dbReference>
<gene>
    <name evidence="7" type="primary">pikAII</name>
    <name evidence="7" type="ORF">SPIL2461_LOCUS10778</name>
</gene>
<evidence type="ECO:0000256" key="1">
    <source>
        <dbReference type="ARBA" id="ARBA00022450"/>
    </source>
</evidence>
<keyword evidence="1" id="KW-0596">Phosphopantetheine</keyword>
<keyword evidence="3" id="KW-0808">Transferase</keyword>
<keyword evidence="2" id="KW-0597">Phosphoprotein</keyword>
<dbReference type="InterPro" id="IPR036736">
    <property type="entry name" value="ACP-like_sf"/>
</dbReference>
<dbReference type="InterPro" id="IPR016039">
    <property type="entry name" value="Thiolase-like"/>
</dbReference>
<evidence type="ECO:0000313" key="8">
    <source>
        <dbReference type="Proteomes" id="UP000649617"/>
    </source>
</evidence>
<dbReference type="GO" id="GO:0004312">
    <property type="term" value="F:fatty acid synthase activity"/>
    <property type="evidence" value="ECO:0007669"/>
    <property type="project" value="TreeGrafter"/>
</dbReference>
<dbReference type="GO" id="GO:0006633">
    <property type="term" value="P:fatty acid biosynthetic process"/>
    <property type="evidence" value="ECO:0007669"/>
    <property type="project" value="TreeGrafter"/>
</dbReference>
<dbReference type="SMART" id="SM00825">
    <property type="entry name" value="PKS_KS"/>
    <property type="match status" value="1"/>
</dbReference>
<dbReference type="PROSITE" id="PS52004">
    <property type="entry name" value="KS3_2"/>
    <property type="match status" value="1"/>
</dbReference>
<evidence type="ECO:0000259" key="5">
    <source>
        <dbReference type="PROSITE" id="PS50075"/>
    </source>
</evidence>
<dbReference type="PANTHER" id="PTHR43775:SF37">
    <property type="entry name" value="SI:DKEY-61P9.11"/>
    <property type="match status" value="1"/>
</dbReference>
<dbReference type="EMBL" id="CAJNIZ010020646">
    <property type="protein sequence ID" value="CAE7443363.1"/>
    <property type="molecule type" value="Genomic_DNA"/>
</dbReference>
<dbReference type="SUPFAM" id="SSF53901">
    <property type="entry name" value="Thiolase-like"/>
    <property type="match status" value="1"/>
</dbReference>
<reference evidence="7" key="1">
    <citation type="submission" date="2021-02" db="EMBL/GenBank/DDBJ databases">
        <authorList>
            <person name="Dougan E. K."/>
            <person name="Rhodes N."/>
            <person name="Thang M."/>
            <person name="Chan C."/>
        </authorList>
    </citation>
    <scope>NUCLEOTIDE SEQUENCE</scope>
</reference>
<dbReference type="Proteomes" id="UP000649617">
    <property type="component" value="Unassembled WGS sequence"/>
</dbReference>
<dbReference type="Gene3D" id="1.10.1200.10">
    <property type="entry name" value="ACP-like"/>
    <property type="match status" value="1"/>
</dbReference>
<dbReference type="PANTHER" id="PTHR43775">
    <property type="entry name" value="FATTY ACID SYNTHASE"/>
    <property type="match status" value="1"/>
</dbReference>
<dbReference type="InterPro" id="IPR009081">
    <property type="entry name" value="PP-bd_ACP"/>
</dbReference>
<dbReference type="SUPFAM" id="SSF47336">
    <property type="entry name" value="ACP-like"/>
    <property type="match status" value="1"/>
</dbReference>
<sequence>MASTMSLVGIESAVSCASVDWEAFLQPLQARQYFSAVPRRGTRGILQNTDMNSDDRGKQTAGTIPSPHNSALDWILAVLSDLIGEVDPEDPLAAAGLDSLSAVEFRRKLSSDSGIPLPQTLAFDYPTAREVAAYVGTCQGQAREAMAAQYVELSKPRDISVQGKACRFPGNEPKSLAGDDAWHIFLGQVDAITEVPLQRFDINECFDADMAGAGFITYARHASILEGTHLFDHRLFGISSNEASAIDPQQRKNLEVAYAACHHAGRSRKSLSKASIGVFVGQCANDWAKTSRDRKASTFMGPGTHASISANRLSFCLGLEGASVAVDTACSSTLVALDIAILRLCKGLEAVICSGGQLNLIIEPFVAFSNGRLLSASGRCRTFDASADGFARGEGFGSLFIEEDIEVGKPELPAKSPNWRTAAAHL</sequence>
<name>A0A812RI72_SYMPI</name>
<evidence type="ECO:0000256" key="2">
    <source>
        <dbReference type="ARBA" id="ARBA00022553"/>
    </source>
</evidence>
<feature type="region of interest" description="Disordered" evidence="4">
    <location>
        <begin position="45"/>
        <end position="66"/>
    </location>
</feature>
<evidence type="ECO:0000256" key="3">
    <source>
        <dbReference type="ARBA" id="ARBA00022679"/>
    </source>
</evidence>
<feature type="domain" description="Ketosynthase family 3 (KS3)" evidence="6">
    <location>
        <begin position="156"/>
        <end position="426"/>
    </location>
</feature>
<dbReference type="Pfam" id="PF00550">
    <property type="entry name" value="PP-binding"/>
    <property type="match status" value="1"/>
</dbReference>
<proteinExistence type="predicted"/>
<dbReference type="InterPro" id="IPR020841">
    <property type="entry name" value="PKS_Beta-ketoAc_synthase_dom"/>
</dbReference>
<dbReference type="Gene3D" id="3.40.47.10">
    <property type="match status" value="1"/>
</dbReference>
<dbReference type="InterPro" id="IPR014030">
    <property type="entry name" value="Ketoacyl_synth_N"/>
</dbReference>
<evidence type="ECO:0000259" key="6">
    <source>
        <dbReference type="PROSITE" id="PS52004"/>
    </source>
</evidence>
<dbReference type="CDD" id="cd00833">
    <property type="entry name" value="PKS"/>
    <property type="match status" value="1"/>
</dbReference>
<evidence type="ECO:0000256" key="4">
    <source>
        <dbReference type="SAM" id="MobiDB-lite"/>
    </source>
</evidence>
<dbReference type="InterPro" id="IPR020806">
    <property type="entry name" value="PKS_PP-bd"/>
</dbReference>
<dbReference type="AlphaFoldDB" id="A0A812RI72"/>
<dbReference type="InterPro" id="IPR050091">
    <property type="entry name" value="PKS_NRPS_Biosynth_Enz"/>
</dbReference>
<dbReference type="PROSITE" id="PS50075">
    <property type="entry name" value="CARRIER"/>
    <property type="match status" value="1"/>
</dbReference>
<evidence type="ECO:0000313" key="7">
    <source>
        <dbReference type="EMBL" id="CAE7443363.1"/>
    </source>
</evidence>
<feature type="domain" description="Carrier" evidence="5">
    <location>
        <begin position="62"/>
        <end position="139"/>
    </location>
</feature>
<comment type="caution">
    <text evidence="7">The sequence shown here is derived from an EMBL/GenBank/DDBJ whole genome shotgun (WGS) entry which is preliminary data.</text>
</comment>
<protein>
    <submittedName>
        <fullName evidence="7">PikAII protein</fullName>
    </submittedName>
</protein>